<dbReference type="EMBL" id="RJVK01000001">
    <property type="protein sequence ID" value="ROR40919.1"/>
    <property type="molecule type" value="Genomic_DNA"/>
</dbReference>
<feature type="transmembrane region" description="Helical" evidence="1">
    <location>
        <begin position="146"/>
        <end position="166"/>
    </location>
</feature>
<keyword evidence="3" id="KW-0378">Hydrolase</keyword>
<protein>
    <submittedName>
        <fullName evidence="3">LexA-binding, inner membrane-associated putative hydrolase</fullName>
    </submittedName>
    <submittedName>
        <fullName evidence="2">Metal-dependent hydrolase</fullName>
    </submittedName>
</protein>
<feature type="transmembrane region" description="Helical" evidence="1">
    <location>
        <begin position="7"/>
        <end position="27"/>
    </location>
</feature>
<feature type="transmembrane region" description="Helical" evidence="1">
    <location>
        <begin position="115"/>
        <end position="134"/>
    </location>
</feature>
<evidence type="ECO:0000256" key="1">
    <source>
        <dbReference type="SAM" id="Phobius"/>
    </source>
</evidence>
<keyword evidence="5" id="KW-1185">Reference proteome</keyword>
<gene>
    <name evidence="2" type="ORF">C6V80_05130</name>
    <name evidence="3" type="ORF">EDC58_0400</name>
</gene>
<proteinExistence type="predicted"/>
<sequence length="219" mass="24798">MANFSTHLNVSAFVSGVGATLVTYSGVASKEDGIFYFFAGIVGGLLPDIDHDKSTPLKIMQFFFSNLIAFLVTYKFIGNVPILNIALMWAGAYFLTTVFFYFFKKLTTHRGMIHSIPAAFLAWFLISLIAYKYWNMDIQKSYLLGFFVFLGYITHLVLDEIYSVDLTGRKIKKSFGSALKFCSTDKTTNLIFISTLLIMFLFLPQKEMLFSIIKGLIHV</sequence>
<dbReference type="Proteomes" id="UP000298805">
    <property type="component" value="Chromosome"/>
</dbReference>
<dbReference type="GO" id="GO:0016787">
    <property type="term" value="F:hydrolase activity"/>
    <property type="evidence" value="ECO:0007669"/>
    <property type="project" value="UniProtKB-KW"/>
</dbReference>
<keyword evidence="1" id="KW-0812">Transmembrane</keyword>
<reference evidence="5" key="1">
    <citation type="submission" date="2018-03" db="EMBL/GenBank/DDBJ databases">
        <title>A comparative analysis of the Nautiliaceae.</title>
        <authorList>
            <person name="Grosche A."/>
            <person name="Smedile F."/>
            <person name="Vetriani C."/>
        </authorList>
    </citation>
    <scope>NUCLEOTIDE SEQUENCE [LARGE SCALE GENOMIC DNA]</scope>
    <source>
        <strain evidence="5">TB6</strain>
    </source>
</reference>
<feature type="transmembrane region" description="Helical" evidence="1">
    <location>
        <begin position="83"/>
        <end position="103"/>
    </location>
</feature>
<dbReference type="Pfam" id="PF04307">
    <property type="entry name" value="YdjM"/>
    <property type="match status" value="1"/>
</dbReference>
<evidence type="ECO:0000313" key="4">
    <source>
        <dbReference type="Proteomes" id="UP000272781"/>
    </source>
</evidence>
<organism evidence="3 4">
    <name type="scientific">Caminibacter pacificus</name>
    <dbReference type="NCBI Taxonomy" id="1424653"/>
    <lineage>
        <taxon>Bacteria</taxon>
        <taxon>Pseudomonadati</taxon>
        <taxon>Campylobacterota</taxon>
        <taxon>Epsilonproteobacteria</taxon>
        <taxon>Nautiliales</taxon>
        <taxon>Nautiliaceae</taxon>
        <taxon>Caminibacter</taxon>
    </lineage>
</organism>
<evidence type="ECO:0000313" key="2">
    <source>
        <dbReference type="EMBL" id="QCI28360.1"/>
    </source>
</evidence>
<keyword evidence="1" id="KW-0472">Membrane</keyword>
<evidence type="ECO:0000313" key="3">
    <source>
        <dbReference type="EMBL" id="ROR40919.1"/>
    </source>
</evidence>
<accession>A0AAJ4RE58</accession>
<keyword evidence="1" id="KW-1133">Transmembrane helix</keyword>
<dbReference type="InterPro" id="IPR007404">
    <property type="entry name" value="YdjM-like"/>
</dbReference>
<evidence type="ECO:0000313" key="5">
    <source>
        <dbReference type="Proteomes" id="UP000298805"/>
    </source>
</evidence>
<dbReference type="EMBL" id="CP027432">
    <property type="protein sequence ID" value="QCI28360.1"/>
    <property type="molecule type" value="Genomic_DNA"/>
</dbReference>
<dbReference type="AlphaFoldDB" id="A0AAJ4RE58"/>
<dbReference type="Proteomes" id="UP000272781">
    <property type="component" value="Unassembled WGS sequence"/>
</dbReference>
<reference evidence="2" key="3">
    <citation type="submission" date="2019-06" db="EMBL/GenBank/DDBJ databases">
        <title>A comparative analysis of the Nautiliaceae.</title>
        <authorList>
            <person name="Grosche A."/>
            <person name="Smedile F."/>
            <person name="Vetriani C."/>
        </authorList>
    </citation>
    <scope>NUCLEOTIDE SEQUENCE</scope>
    <source>
        <strain evidence="2">TB6</strain>
    </source>
</reference>
<reference evidence="3 4" key="2">
    <citation type="submission" date="2018-11" db="EMBL/GenBank/DDBJ databases">
        <title>Genomic Encyclopedia of Type Strains, Phase IV (KMG-IV): sequencing the most valuable type-strain genomes for metagenomic binning, comparative biology and taxonomic classification.</title>
        <authorList>
            <person name="Goeker M."/>
        </authorList>
    </citation>
    <scope>NUCLEOTIDE SEQUENCE [LARGE SCALE GENOMIC DNA]</scope>
    <source>
        <strain evidence="3 4">DSM 27783</strain>
    </source>
</reference>
<feature type="transmembrane region" description="Helical" evidence="1">
    <location>
        <begin position="61"/>
        <end position="77"/>
    </location>
</feature>
<name>A0AAJ4RE58_9BACT</name>
<feature type="transmembrane region" description="Helical" evidence="1">
    <location>
        <begin position="187"/>
        <end position="204"/>
    </location>
</feature>
<dbReference type="RefSeq" id="WP_123351825.1">
    <property type="nucleotide sequence ID" value="NZ_CP027432.2"/>
</dbReference>